<feature type="non-terminal residue" evidence="4">
    <location>
        <position position="321"/>
    </location>
</feature>
<dbReference type="Proteomes" id="UP000682733">
    <property type="component" value="Unassembled WGS sequence"/>
</dbReference>
<dbReference type="EMBL" id="CAJNOQ010006275">
    <property type="protein sequence ID" value="CAF1129606.1"/>
    <property type="molecule type" value="Genomic_DNA"/>
</dbReference>
<evidence type="ECO:0000313" key="4">
    <source>
        <dbReference type="EMBL" id="CAF1129606.1"/>
    </source>
</evidence>
<reference evidence="4" key="1">
    <citation type="submission" date="2021-02" db="EMBL/GenBank/DDBJ databases">
        <authorList>
            <person name="Nowell W R."/>
        </authorList>
    </citation>
    <scope>NUCLEOTIDE SEQUENCE</scope>
</reference>
<evidence type="ECO:0000313" key="5">
    <source>
        <dbReference type="EMBL" id="CAF3858550.1"/>
    </source>
</evidence>
<evidence type="ECO:0000313" key="6">
    <source>
        <dbReference type="EMBL" id="CAF3893305.1"/>
    </source>
</evidence>
<evidence type="ECO:0000259" key="2">
    <source>
        <dbReference type="PROSITE" id="PS51745"/>
    </source>
</evidence>
<feature type="domain" description="PDZ" evidence="1">
    <location>
        <begin position="144"/>
        <end position="237"/>
    </location>
</feature>
<dbReference type="EMBL" id="CAJOBC010006275">
    <property type="protein sequence ID" value="CAF3893305.1"/>
    <property type="molecule type" value="Genomic_DNA"/>
</dbReference>
<accession>A0A814R8D4</accession>
<evidence type="ECO:0008006" key="8">
    <source>
        <dbReference type="Google" id="ProtNLM"/>
    </source>
</evidence>
<dbReference type="Gene3D" id="2.30.42.10">
    <property type="match status" value="1"/>
</dbReference>
<proteinExistence type="predicted"/>
<feature type="domain" description="PB1" evidence="2">
    <location>
        <begin position="1"/>
        <end position="74"/>
    </location>
</feature>
<dbReference type="OrthoDB" id="5868434at2759"/>
<dbReference type="InterPro" id="IPR000270">
    <property type="entry name" value="PB1_dom"/>
</dbReference>
<gene>
    <name evidence="4" type="ORF">GPM918_LOCUS20122</name>
    <name evidence="3" type="ORF">OVA965_LOCUS19104</name>
    <name evidence="6" type="ORF">SRO942_LOCUS20119</name>
    <name evidence="5" type="ORF">TMI583_LOCUS19118</name>
</gene>
<dbReference type="GO" id="GO:0005938">
    <property type="term" value="C:cell cortex"/>
    <property type="evidence" value="ECO:0007669"/>
    <property type="project" value="TreeGrafter"/>
</dbReference>
<dbReference type="CDD" id="cd06718">
    <property type="entry name" value="PDZ_Par6-like"/>
    <property type="match status" value="1"/>
</dbReference>
<dbReference type="SMART" id="SM00228">
    <property type="entry name" value="PDZ"/>
    <property type="match status" value="1"/>
</dbReference>
<dbReference type="EMBL" id="CAJNOK010009733">
    <property type="protein sequence ID" value="CAF1097057.1"/>
    <property type="molecule type" value="Genomic_DNA"/>
</dbReference>
<dbReference type="Pfam" id="PF00564">
    <property type="entry name" value="PB1"/>
    <property type="match status" value="1"/>
</dbReference>
<dbReference type="Proteomes" id="UP000681722">
    <property type="component" value="Unassembled WGS sequence"/>
</dbReference>
<dbReference type="GO" id="GO:0007098">
    <property type="term" value="P:centrosome cycle"/>
    <property type="evidence" value="ECO:0007669"/>
    <property type="project" value="TreeGrafter"/>
</dbReference>
<dbReference type="SUPFAM" id="SSF50156">
    <property type="entry name" value="PDZ domain-like"/>
    <property type="match status" value="1"/>
</dbReference>
<dbReference type="PANTHER" id="PTHR14102">
    <property type="entry name" value="PAR-6-RELATED"/>
    <property type="match status" value="1"/>
</dbReference>
<name>A0A814R8D4_9BILA</name>
<dbReference type="InterPro" id="IPR051741">
    <property type="entry name" value="PAR6_homolog"/>
</dbReference>
<dbReference type="Pfam" id="PF00595">
    <property type="entry name" value="PDZ"/>
    <property type="match status" value="1"/>
</dbReference>
<evidence type="ECO:0000313" key="3">
    <source>
        <dbReference type="EMBL" id="CAF1097057.1"/>
    </source>
</evidence>
<organism evidence="4 7">
    <name type="scientific">Didymodactylos carnosus</name>
    <dbReference type="NCBI Taxonomy" id="1234261"/>
    <lineage>
        <taxon>Eukaryota</taxon>
        <taxon>Metazoa</taxon>
        <taxon>Spiralia</taxon>
        <taxon>Gnathifera</taxon>
        <taxon>Rotifera</taxon>
        <taxon>Eurotatoria</taxon>
        <taxon>Bdelloidea</taxon>
        <taxon>Philodinida</taxon>
        <taxon>Philodinidae</taxon>
        <taxon>Didymodactylos</taxon>
    </lineage>
</organism>
<dbReference type="InterPro" id="IPR053793">
    <property type="entry name" value="PB1-like"/>
</dbReference>
<dbReference type="InterPro" id="IPR001478">
    <property type="entry name" value="PDZ"/>
</dbReference>
<dbReference type="PANTHER" id="PTHR14102:SF11">
    <property type="entry name" value="LD29223P"/>
    <property type="match status" value="1"/>
</dbReference>
<dbReference type="Proteomes" id="UP000663829">
    <property type="component" value="Unassembled WGS sequence"/>
</dbReference>
<dbReference type="Proteomes" id="UP000677228">
    <property type="component" value="Unassembled WGS sequence"/>
</dbReference>
<dbReference type="InterPro" id="IPR036034">
    <property type="entry name" value="PDZ_sf"/>
</dbReference>
<dbReference type="PROSITE" id="PS50106">
    <property type="entry name" value="PDZ"/>
    <property type="match status" value="1"/>
</dbReference>
<sequence>FGAEFRRFELDRTKSMKYEEFYKFLEDLHFLQDISFNITYLDKDGELLSINNDSIIDYILRVTPGLLRIFIQRKGESYQATNVTDSLRKRKKISDQIQSLIHTDLSKKHNHNERSQQLNIELQPDFRLVSSIIDVEILPVTYRRVRLHRYKESKPLGFYIRDGVAVKMGTNGIENVPGVFISRLLSGGLAESTGLLSVGDEIIEVNGIEVADKTLDQVTDMMVANSHNLIITVRPANDTYNLKRHTNVNISQNSLKTTNSNLNLDMININNNNISSSINHSSSLDAGGSDDDETEIHRHNHLSLHDTKIEQEQKPPSVLKL</sequence>
<keyword evidence="7" id="KW-1185">Reference proteome</keyword>
<protein>
    <recommendedName>
        <fullName evidence="8">Partitioning defective 6</fullName>
    </recommendedName>
</protein>
<evidence type="ECO:0000259" key="1">
    <source>
        <dbReference type="PROSITE" id="PS50106"/>
    </source>
</evidence>
<comment type="caution">
    <text evidence="4">The sequence shown here is derived from an EMBL/GenBank/DDBJ whole genome shotgun (WGS) entry which is preliminary data.</text>
</comment>
<dbReference type="GO" id="GO:0005634">
    <property type="term" value="C:nucleus"/>
    <property type="evidence" value="ECO:0007669"/>
    <property type="project" value="TreeGrafter"/>
</dbReference>
<dbReference type="PROSITE" id="PS51745">
    <property type="entry name" value="PB1"/>
    <property type="match status" value="1"/>
</dbReference>
<dbReference type="GO" id="GO:0016324">
    <property type="term" value="C:apical plasma membrane"/>
    <property type="evidence" value="ECO:0007669"/>
    <property type="project" value="TreeGrafter"/>
</dbReference>
<dbReference type="AlphaFoldDB" id="A0A814R8D4"/>
<dbReference type="Gene3D" id="3.10.20.90">
    <property type="entry name" value="Phosphatidylinositol 3-kinase Catalytic Subunit, Chain A, domain 1"/>
    <property type="match status" value="1"/>
</dbReference>
<dbReference type="SUPFAM" id="SSF54277">
    <property type="entry name" value="CAD &amp; PB1 domains"/>
    <property type="match status" value="1"/>
</dbReference>
<dbReference type="GO" id="GO:0007163">
    <property type="term" value="P:establishment or maintenance of cell polarity"/>
    <property type="evidence" value="ECO:0007669"/>
    <property type="project" value="TreeGrafter"/>
</dbReference>
<dbReference type="GO" id="GO:0060341">
    <property type="term" value="P:regulation of cellular localization"/>
    <property type="evidence" value="ECO:0007669"/>
    <property type="project" value="TreeGrafter"/>
</dbReference>
<dbReference type="EMBL" id="CAJOBA010009752">
    <property type="protein sequence ID" value="CAF3858550.1"/>
    <property type="molecule type" value="Genomic_DNA"/>
</dbReference>
<evidence type="ECO:0000313" key="7">
    <source>
        <dbReference type="Proteomes" id="UP000663829"/>
    </source>
</evidence>